<feature type="domain" description="Peptidase M14" evidence="1">
    <location>
        <begin position="76"/>
        <end position="209"/>
    </location>
</feature>
<dbReference type="eggNOG" id="COG2866">
    <property type="taxonomic scope" value="Bacteria"/>
</dbReference>
<reference evidence="2 3" key="3">
    <citation type="journal article" date="2008" name="FEMS Microbiol. Ecol.">
        <title>Identification and characterization of genes underlying chitinolysis in Collimonas fungivorans Ter331.</title>
        <authorList>
            <person name="Fritsche K."/>
            <person name="de Boer W."/>
            <person name="Gerards S."/>
            <person name="van den Berg M."/>
            <person name="van Veen J.A."/>
            <person name="Leveau J.H."/>
        </authorList>
    </citation>
    <scope>NUCLEOTIDE SEQUENCE [LARGE SCALE GENOMIC DNA]</scope>
    <source>
        <strain evidence="2 3">Ter331</strain>
    </source>
</reference>
<evidence type="ECO:0000313" key="3">
    <source>
        <dbReference type="Proteomes" id="UP000008392"/>
    </source>
</evidence>
<proteinExistence type="predicted"/>
<dbReference type="KEGG" id="cfu:CFU_0916"/>
<dbReference type="Pfam" id="PF00246">
    <property type="entry name" value="Peptidase_M14"/>
    <property type="match status" value="1"/>
</dbReference>
<reference evidence="2 3" key="1">
    <citation type="journal article" date="2004" name="Environ. Microbiol.">
        <title>Phylogeny-function analysis of (meta)genomic libraries: screening for expression of ribosomal RNA genes by large-insert library fluorescent in situ hybridization (LIL-FISH).</title>
        <authorList>
            <person name="Leveau J.H."/>
            <person name="Gerards S."/>
            <person name="de Boer W."/>
            <person name="van Veen J.A."/>
        </authorList>
    </citation>
    <scope>NUCLEOTIDE SEQUENCE [LARGE SCALE GENOMIC DNA]</scope>
    <source>
        <strain evidence="2 3">Ter331</strain>
    </source>
</reference>
<name>G0AIG5_COLFT</name>
<dbReference type="HOGENOM" id="CLU_032905_0_0_4"/>
<dbReference type="GO" id="GO:0004181">
    <property type="term" value="F:metallocarboxypeptidase activity"/>
    <property type="evidence" value="ECO:0007669"/>
    <property type="project" value="InterPro"/>
</dbReference>
<dbReference type="AlphaFoldDB" id="G0AIG5"/>
<evidence type="ECO:0000313" key="2">
    <source>
        <dbReference type="EMBL" id="AEK60748.1"/>
    </source>
</evidence>
<dbReference type="STRING" id="1005048.CFU_0916"/>
<dbReference type="InterPro" id="IPR000834">
    <property type="entry name" value="Peptidase_M14"/>
</dbReference>
<accession>G0AIG5</accession>
<dbReference type="SUPFAM" id="SSF53187">
    <property type="entry name" value="Zn-dependent exopeptidases"/>
    <property type="match status" value="1"/>
</dbReference>
<dbReference type="GO" id="GO:0006508">
    <property type="term" value="P:proteolysis"/>
    <property type="evidence" value="ECO:0007669"/>
    <property type="project" value="InterPro"/>
</dbReference>
<gene>
    <name evidence="2" type="ordered locus">CFU_0916</name>
</gene>
<protein>
    <submittedName>
        <fullName evidence="2">Peptidase, family M14</fullName>
    </submittedName>
</protein>
<reference evidence="2 3" key="2">
    <citation type="journal article" date="2006" name="J. Microbiol. Methods">
        <title>Genomic flank-sequencing of plasposon insertion sites for rapid identification of functional genes.</title>
        <authorList>
            <person name="Leveau J.H."/>
            <person name="Gerards S."/>
            <person name="Fritsche K."/>
            <person name="Zondag G."/>
            <person name="van Veen J.A."/>
        </authorList>
    </citation>
    <scope>NUCLEOTIDE SEQUENCE [LARGE SCALE GENOMIC DNA]</scope>
    <source>
        <strain evidence="2 3">Ter331</strain>
    </source>
</reference>
<reference evidence="2 3" key="4">
    <citation type="journal article" date="2010" name="Environ. Microbiol.">
        <title>The bacterial genus Collimonas: mycophagy, weathering and other adaptive solutions to life in oligotrophic soil environments.</title>
        <authorList>
            <person name="Leveau J.H."/>
            <person name="Uroz S."/>
            <person name="de Boer W."/>
        </authorList>
    </citation>
    <scope>NUCLEOTIDE SEQUENCE [LARGE SCALE GENOMIC DNA]</scope>
    <source>
        <strain evidence="2 3">Ter331</strain>
    </source>
</reference>
<keyword evidence="3" id="KW-1185">Reference proteome</keyword>
<dbReference type="GO" id="GO:0008270">
    <property type="term" value="F:zinc ion binding"/>
    <property type="evidence" value="ECO:0007669"/>
    <property type="project" value="InterPro"/>
</dbReference>
<reference evidence="3" key="6">
    <citation type="submission" date="2011-05" db="EMBL/GenBank/DDBJ databases">
        <title>Complete sequence of Collimonas fungivorans Ter331.</title>
        <authorList>
            <person name="Leveau J.H."/>
        </authorList>
    </citation>
    <scope>NUCLEOTIDE SEQUENCE [LARGE SCALE GENOMIC DNA]</scope>
    <source>
        <strain evidence="3">Ter331</strain>
    </source>
</reference>
<dbReference type="Proteomes" id="UP000008392">
    <property type="component" value="Chromosome"/>
</dbReference>
<evidence type="ECO:0000259" key="1">
    <source>
        <dbReference type="Pfam" id="PF00246"/>
    </source>
</evidence>
<sequence>MAGSKRPRAVRRDRRFSDVPPLLHIPHCRCGPSNWRILDTTKKKESCMTSPTSVAYPTPFELGNGNQTSTWAECIAFYERLAERFPGVLRWWRIGTSDTGLPMHAGLITADGVFDRDNLREQGRPVFFNNNGIHPGEPEGIDVCMALVRDFCLEPERLAALGDTVFLFIPVYNVDGCVNRQSSSRANQLGPEAFGFRGNGRHLDLNRDFIKCDSLAAQVFNRFFNAWDPDVMVDTHTSNGADYAYAMTLIPTQPDKLGGGLGEFLRERMLPAIYGDMQRRGWPTCPYVNLLAETPDDGIEDFLDLPRFSTGYAALHHTIGFMPETHMLKPFVDRVAATRTLVEVVLDFSVAQARRIQQLRRDARADAARRTQWPLRWRNDHQRPARLRFKGYAAMRTPSLLGDYQRLAYDRSQPWEKDIVHFDRCVEEQVVTAPKAYLVPQAWREVIERLEWNGVALQRLDADRLFDAARVYRVLEVGTRATAYEGHMFHDRVLLSTHSETIQARAGDMLVPLDQPQARYAVETLEPEAHDSFFRWGFFNSVLERKQASISAYVFEDTALQMLADEPALRQAFDEWKSAHPAQLSDPQAVLWFLFTHGRRHAEPEWRRYPVAALM</sequence>
<dbReference type="EMBL" id="CP002745">
    <property type="protein sequence ID" value="AEK60748.1"/>
    <property type="molecule type" value="Genomic_DNA"/>
</dbReference>
<reference evidence="2 3" key="5">
    <citation type="journal article" date="2011" name="ISME J.">
        <title>Dual transcriptional profiling of a bacterial/fungal confrontation: Collimonas fungivorans versus Aspergillus niger.</title>
        <authorList>
            <person name="Mela F."/>
            <person name="Fritsche K."/>
            <person name="de Boer W."/>
            <person name="van Veen J.A."/>
            <person name="de Graaff L.H."/>
            <person name="van den Berg M."/>
            <person name="Leveau J.H."/>
        </authorList>
    </citation>
    <scope>NUCLEOTIDE SEQUENCE [LARGE SCALE GENOMIC DNA]</scope>
    <source>
        <strain evidence="2 3">Ter331</strain>
    </source>
</reference>
<organism evidence="2 3">
    <name type="scientific">Collimonas fungivorans (strain Ter331)</name>
    <dbReference type="NCBI Taxonomy" id="1005048"/>
    <lineage>
        <taxon>Bacteria</taxon>
        <taxon>Pseudomonadati</taxon>
        <taxon>Pseudomonadota</taxon>
        <taxon>Betaproteobacteria</taxon>
        <taxon>Burkholderiales</taxon>
        <taxon>Oxalobacteraceae</taxon>
        <taxon>Collimonas</taxon>
    </lineage>
</organism>
<dbReference type="Gene3D" id="3.40.630.10">
    <property type="entry name" value="Zn peptidases"/>
    <property type="match status" value="1"/>
</dbReference>